<dbReference type="AlphaFoldDB" id="A0A520MBS3"/>
<evidence type="ECO:0000256" key="10">
    <source>
        <dbReference type="SAM" id="SignalP"/>
    </source>
</evidence>
<keyword evidence="2" id="KW-0813">Transport</keyword>
<feature type="binding site" description="axial binding residue" evidence="9">
    <location>
        <position position="148"/>
    </location>
    <ligand>
        <name>heme c</name>
        <dbReference type="ChEBI" id="CHEBI:61717"/>
        <label>2</label>
    </ligand>
    <ligandPart>
        <name>Fe</name>
        <dbReference type="ChEBI" id="CHEBI:18248"/>
    </ligandPart>
</feature>
<dbReference type="Pfam" id="PF00034">
    <property type="entry name" value="Cytochrom_C"/>
    <property type="match status" value="2"/>
</dbReference>
<accession>A0A520MBS3</accession>
<feature type="binding site" description="axial binding residue" evidence="9">
    <location>
        <position position="47"/>
    </location>
    <ligand>
        <name>heme c</name>
        <dbReference type="ChEBI" id="CHEBI:61717"/>
        <label>1</label>
    </ligand>
    <ligandPart>
        <name>Fe</name>
        <dbReference type="ChEBI" id="CHEBI:18248"/>
    </ligandPart>
</feature>
<protein>
    <submittedName>
        <fullName evidence="12">Cytochrome c4</fullName>
    </submittedName>
</protein>
<feature type="domain" description="Cytochrome c" evidence="11">
    <location>
        <begin position="123"/>
        <end position="215"/>
    </location>
</feature>
<feature type="binding site" description="covalent" evidence="8">
    <location>
        <position position="43"/>
    </location>
    <ligand>
        <name>heme c</name>
        <dbReference type="ChEBI" id="CHEBI:61717"/>
        <label>1</label>
    </ligand>
</feature>
<dbReference type="PIRSF" id="PIRSF000005">
    <property type="entry name" value="Cytochrome_c4"/>
    <property type="match status" value="1"/>
</dbReference>
<name>A0A520MBS3_9GAMM</name>
<evidence type="ECO:0000313" key="12">
    <source>
        <dbReference type="EMBL" id="RZO18680.1"/>
    </source>
</evidence>
<keyword evidence="3 8" id="KW-0349">Heme</keyword>
<comment type="subcellular location">
    <subcellularLocation>
        <location evidence="1">Periplasm</location>
    </subcellularLocation>
</comment>
<feature type="binding site" description="covalent" evidence="8">
    <location>
        <position position="46"/>
    </location>
    <ligand>
        <name>heme c</name>
        <dbReference type="ChEBI" id="CHEBI:61717"/>
        <label>1</label>
    </ligand>
</feature>
<dbReference type="SUPFAM" id="SSF46626">
    <property type="entry name" value="Cytochrome c"/>
    <property type="match status" value="2"/>
</dbReference>
<keyword evidence="10" id="KW-0732">Signal</keyword>
<feature type="binding site" description="covalent" evidence="8">
    <location>
        <position position="144"/>
    </location>
    <ligand>
        <name>heme c</name>
        <dbReference type="ChEBI" id="CHEBI:61717"/>
        <label>2</label>
    </ligand>
</feature>
<dbReference type="Proteomes" id="UP000318359">
    <property type="component" value="Unassembled WGS sequence"/>
</dbReference>
<evidence type="ECO:0000256" key="4">
    <source>
        <dbReference type="ARBA" id="ARBA00022723"/>
    </source>
</evidence>
<feature type="domain" description="Cytochrome c" evidence="11">
    <location>
        <begin position="31"/>
        <end position="112"/>
    </location>
</feature>
<dbReference type="GO" id="GO:0020037">
    <property type="term" value="F:heme binding"/>
    <property type="evidence" value="ECO:0007669"/>
    <property type="project" value="InterPro"/>
</dbReference>
<comment type="PTM">
    <text evidence="8">Binds 2 heme c groups covalently per subunit.</text>
</comment>
<proteinExistence type="predicted"/>
<reference evidence="12 13" key="1">
    <citation type="submission" date="2019-02" db="EMBL/GenBank/DDBJ databases">
        <title>Prokaryotic population dynamics and viral predation in marine succession experiment using metagenomics: the confinement effect.</title>
        <authorList>
            <person name="Haro-Moreno J.M."/>
            <person name="Rodriguez-Valera F."/>
            <person name="Lopez-Perez M."/>
        </authorList>
    </citation>
    <scope>NUCLEOTIDE SEQUENCE [LARGE SCALE GENOMIC DNA]</scope>
    <source>
        <strain evidence="12">MED-G167</strain>
    </source>
</reference>
<evidence type="ECO:0000256" key="7">
    <source>
        <dbReference type="ARBA" id="ARBA00023004"/>
    </source>
</evidence>
<evidence type="ECO:0000256" key="9">
    <source>
        <dbReference type="PIRSR" id="PIRSR000005-2"/>
    </source>
</evidence>
<dbReference type="PANTHER" id="PTHR33751:SF9">
    <property type="entry name" value="CYTOCHROME C4"/>
    <property type="match status" value="1"/>
</dbReference>
<dbReference type="GO" id="GO:0009055">
    <property type="term" value="F:electron transfer activity"/>
    <property type="evidence" value="ECO:0007669"/>
    <property type="project" value="InterPro"/>
</dbReference>
<keyword evidence="7 9" id="KW-0408">Iron</keyword>
<dbReference type="InterPro" id="IPR009056">
    <property type="entry name" value="Cyt_c-like_dom"/>
</dbReference>
<comment type="caution">
    <text evidence="12">The sequence shown here is derived from an EMBL/GenBank/DDBJ whole genome shotgun (WGS) entry which is preliminary data.</text>
</comment>
<dbReference type="PANTHER" id="PTHR33751">
    <property type="entry name" value="CBB3-TYPE CYTOCHROME C OXIDASE SUBUNIT FIXP"/>
    <property type="match status" value="1"/>
</dbReference>
<evidence type="ECO:0000259" key="11">
    <source>
        <dbReference type="PROSITE" id="PS51007"/>
    </source>
</evidence>
<keyword evidence="5" id="KW-0574">Periplasm</keyword>
<feature type="binding site" description="axial binding residue" evidence="9">
    <location>
        <position position="86"/>
    </location>
    <ligand>
        <name>heme c</name>
        <dbReference type="ChEBI" id="CHEBI:61717"/>
        <label>1</label>
    </ligand>
    <ligandPart>
        <name>Fe</name>
        <dbReference type="ChEBI" id="CHEBI:18248"/>
    </ligandPart>
</feature>
<dbReference type="Gene3D" id="1.10.760.10">
    <property type="entry name" value="Cytochrome c-like domain"/>
    <property type="match status" value="2"/>
</dbReference>
<dbReference type="GO" id="GO:0005506">
    <property type="term" value="F:iron ion binding"/>
    <property type="evidence" value="ECO:0007669"/>
    <property type="project" value="InterPro"/>
</dbReference>
<evidence type="ECO:0000256" key="3">
    <source>
        <dbReference type="ARBA" id="ARBA00022617"/>
    </source>
</evidence>
<feature type="binding site" description="axial binding residue" evidence="9">
    <location>
        <position position="192"/>
    </location>
    <ligand>
        <name>heme c</name>
        <dbReference type="ChEBI" id="CHEBI:61717"/>
        <label>2</label>
    </ligand>
    <ligandPart>
        <name>Fe</name>
        <dbReference type="ChEBI" id="CHEBI:18248"/>
    </ligandPart>
</feature>
<dbReference type="GO" id="GO:0042597">
    <property type="term" value="C:periplasmic space"/>
    <property type="evidence" value="ECO:0007669"/>
    <property type="project" value="UniProtKB-SubCell"/>
</dbReference>
<evidence type="ECO:0000256" key="2">
    <source>
        <dbReference type="ARBA" id="ARBA00022448"/>
    </source>
</evidence>
<evidence type="ECO:0000256" key="6">
    <source>
        <dbReference type="ARBA" id="ARBA00022982"/>
    </source>
</evidence>
<dbReference type="PROSITE" id="PS51007">
    <property type="entry name" value="CYTC"/>
    <property type="match status" value="2"/>
</dbReference>
<organism evidence="12 13">
    <name type="scientific">SAR86 cluster bacterium</name>
    <dbReference type="NCBI Taxonomy" id="2030880"/>
    <lineage>
        <taxon>Bacteria</taxon>
        <taxon>Pseudomonadati</taxon>
        <taxon>Pseudomonadota</taxon>
        <taxon>Gammaproteobacteria</taxon>
        <taxon>SAR86 cluster</taxon>
    </lineage>
</organism>
<evidence type="ECO:0000256" key="1">
    <source>
        <dbReference type="ARBA" id="ARBA00004418"/>
    </source>
</evidence>
<dbReference type="InterPro" id="IPR024167">
    <property type="entry name" value="Cytochrome_c4-like"/>
</dbReference>
<keyword evidence="6" id="KW-0249">Electron transport</keyword>
<evidence type="ECO:0000256" key="5">
    <source>
        <dbReference type="ARBA" id="ARBA00022764"/>
    </source>
</evidence>
<evidence type="ECO:0000256" key="8">
    <source>
        <dbReference type="PIRSR" id="PIRSR000005-1"/>
    </source>
</evidence>
<dbReference type="InterPro" id="IPR036909">
    <property type="entry name" value="Cyt_c-like_dom_sf"/>
</dbReference>
<keyword evidence="4 9" id="KW-0479">Metal-binding</keyword>
<sequence length="216" mass="23590">MSIRIFLVTVFIFSINAIAANKEMPHVFEGGDAQKGASMVSSCVACHGTDGNSISSDWPKLAGQNQKYLFDQLKYFKSGERENILMESVIPILKSYSDEDLLNIAAYYSSNPKTNGQAKNDEELLLLGESLYRSGNTARSIPACTACHSLYGDGNALAGYPTVAGQQKAYLVSTLKSYRSKERVAGDNASVMQTISKNLTDKEIDALANYMHGLYE</sequence>
<dbReference type="InterPro" id="IPR050597">
    <property type="entry name" value="Cytochrome_c_Oxidase_Subunit"/>
</dbReference>
<feature type="chain" id="PRO_5021910749" evidence="10">
    <location>
        <begin position="20"/>
        <end position="216"/>
    </location>
</feature>
<feature type="signal peptide" evidence="10">
    <location>
        <begin position="1"/>
        <end position="19"/>
    </location>
</feature>
<dbReference type="EMBL" id="SHBM01000005">
    <property type="protein sequence ID" value="RZO18680.1"/>
    <property type="molecule type" value="Genomic_DNA"/>
</dbReference>
<feature type="binding site" description="covalent" evidence="8">
    <location>
        <position position="147"/>
    </location>
    <ligand>
        <name>heme c</name>
        <dbReference type="ChEBI" id="CHEBI:61717"/>
        <label>2</label>
    </ligand>
</feature>
<evidence type="ECO:0000313" key="13">
    <source>
        <dbReference type="Proteomes" id="UP000318359"/>
    </source>
</evidence>
<gene>
    <name evidence="12" type="ORF">EVB00_00750</name>
</gene>